<dbReference type="AlphaFoldDB" id="A0A9Q8WPH9"/>
<proteinExistence type="predicted"/>
<dbReference type="RefSeq" id="XP_049152342.1">
    <property type="nucleotide sequence ID" value="XM_049295195.1"/>
</dbReference>
<protein>
    <submittedName>
        <fullName evidence="1">Uncharacterized protein</fullName>
    </submittedName>
</protein>
<dbReference type="GeneID" id="73350205"/>
<keyword evidence="2" id="KW-1185">Reference proteome</keyword>
<evidence type="ECO:0000313" key="2">
    <source>
        <dbReference type="Proteomes" id="UP000830671"/>
    </source>
</evidence>
<evidence type="ECO:0000313" key="1">
    <source>
        <dbReference type="EMBL" id="UQC90741.1"/>
    </source>
</evidence>
<name>A0A9Q8WPH9_9PEZI</name>
<dbReference type="EMBL" id="CP019481">
    <property type="protein sequence ID" value="UQC90741.1"/>
    <property type="molecule type" value="Genomic_DNA"/>
</dbReference>
<gene>
    <name evidence="1" type="ORF">CLUP02_16271</name>
</gene>
<dbReference type="KEGG" id="clup:CLUP02_16271"/>
<accession>A0A9Q8WPH9</accession>
<reference evidence="1" key="1">
    <citation type="journal article" date="2021" name="Mol. Plant Microbe Interact.">
        <title>Complete Genome Sequence of the Plant-Pathogenic Fungus Colletotrichum lupini.</title>
        <authorList>
            <person name="Baroncelli R."/>
            <person name="Pensec F."/>
            <person name="Da Lio D."/>
            <person name="Boufleur T."/>
            <person name="Vicente I."/>
            <person name="Sarrocco S."/>
            <person name="Picot A."/>
            <person name="Baraldi E."/>
            <person name="Sukno S."/>
            <person name="Thon M."/>
            <person name="Le Floch G."/>
        </authorList>
    </citation>
    <scope>NUCLEOTIDE SEQUENCE</scope>
    <source>
        <strain evidence="1">IMI 504893</strain>
    </source>
</reference>
<dbReference type="Proteomes" id="UP000830671">
    <property type="component" value="Chromosome 9"/>
</dbReference>
<organism evidence="1 2">
    <name type="scientific">Colletotrichum lupini</name>
    <dbReference type="NCBI Taxonomy" id="145971"/>
    <lineage>
        <taxon>Eukaryota</taxon>
        <taxon>Fungi</taxon>
        <taxon>Dikarya</taxon>
        <taxon>Ascomycota</taxon>
        <taxon>Pezizomycotina</taxon>
        <taxon>Sordariomycetes</taxon>
        <taxon>Hypocreomycetidae</taxon>
        <taxon>Glomerellales</taxon>
        <taxon>Glomerellaceae</taxon>
        <taxon>Colletotrichum</taxon>
        <taxon>Colletotrichum acutatum species complex</taxon>
    </lineage>
</organism>
<sequence length="74" mass="8259">MGYLFSFGAHILDGAAYLPLPLVPTTSFFCFGHLCRFLGIWEKALTNKTVGLKGRLVQRNGYINLVPLPTHTYT</sequence>